<dbReference type="SUPFAM" id="SSF50475">
    <property type="entry name" value="FMN-binding split barrel"/>
    <property type="match status" value="1"/>
</dbReference>
<proteinExistence type="predicted"/>
<protein>
    <submittedName>
        <fullName evidence="2">Pyridoxamine 5'-phosphate oxidase family protein</fullName>
    </submittedName>
</protein>
<accession>A0A419DD78</accession>
<dbReference type="Proteomes" id="UP000285655">
    <property type="component" value="Unassembled WGS sequence"/>
</dbReference>
<evidence type="ECO:0000259" key="1">
    <source>
        <dbReference type="Pfam" id="PF01243"/>
    </source>
</evidence>
<evidence type="ECO:0000313" key="2">
    <source>
        <dbReference type="EMBL" id="RJO61017.1"/>
    </source>
</evidence>
<sequence>MKSGGETIPVKVIKGNADVLGRLSLLNRKQPHAVLATVSGNEPYTSLIAYAVTPDMKGLLFATPRGTRKFSNLMKNRRVCLLIDSRSGTAGNYMKAESVTVIGKAGIVRKGWVREELARIFLKKHPLLTEFVYAPSTALILVKIIKCIHVSSFQVVSEYSW</sequence>
<dbReference type="InterPro" id="IPR011576">
    <property type="entry name" value="Pyridox_Oxase_N"/>
</dbReference>
<dbReference type="Pfam" id="PF01243">
    <property type="entry name" value="PNPOx_N"/>
    <property type="match status" value="1"/>
</dbReference>
<gene>
    <name evidence="2" type="ORF">C4544_03885</name>
</gene>
<organism evidence="2 3">
    <name type="scientific">candidate division WS5 bacterium</name>
    <dbReference type="NCBI Taxonomy" id="2093353"/>
    <lineage>
        <taxon>Bacteria</taxon>
        <taxon>candidate division WS5</taxon>
    </lineage>
</organism>
<feature type="domain" description="Pyridoxamine 5'-phosphate oxidase N-terminal" evidence="1">
    <location>
        <begin position="29"/>
        <end position="121"/>
    </location>
</feature>
<dbReference type="Gene3D" id="2.30.110.10">
    <property type="entry name" value="Electron Transport, Fmn-binding Protein, Chain A"/>
    <property type="match status" value="1"/>
</dbReference>
<comment type="caution">
    <text evidence="2">The sequence shown here is derived from an EMBL/GenBank/DDBJ whole genome shotgun (WGS) entry which is preliminary data.</text>
</comment>
<dbReference type="EMBL" id="QZJW01000033">
    <property type="protein sequence ID" value="RJO61017.1"/>
    <property type="molecule type" value="Genomic_DNA"/>
</dbReference>
<dbReference type="AlphaFoldDB" id="A0A419DD78"/>
<reference evidence="2 3" key="1">
    <citation type="journal article" date="2017" name="ISME J.">
        <title>Energy and carbon metabolisms in a deep terrestrial subsurface fluid microbial community.</title>
        <authorList>
            <person name="Momper L."/>
            <person name="Jungbluth S.P."/>
            <person name="Lee M.D."/>
            <person name="Amend J.P."/>
        </authorList>
    </citation>
    <scope>NUCLEOTIDE SEQUENCE [LARGE SCALE GENOMIC DNA]</scope>
    <source>
        <strain evidence="2">SURF_29</strain>
    </source>
</reference>
<evidence type="ECO:0000313" key="3">
    <source>
        <dbReference type="Proteomes" id="UP000285655"/>
    </source>
</evidence>
<name>A0A419DD78_9BACT</name>
<dbReference type="InterPro" id="IPR012349">
    <property type="entry name" value="Split_barrel_FMN-bd"/>
</dbReference>